<proteinExistence type="predicted"/>
<evidence type="ECO:0000313" key="2">
    <source>
        <dbReference type="EMBL" id="SJL09011.1"/>
    </source>
</evidence>
<dbReference type="Proteomes" id="UP000219338">
    <property type="component" value="Unassembled WGS sequence"/>
</dbReference>
<feature type="chain" id="PRO_5012267265" evidence="1">
    <location>
        <begin position="26"/>
        <end position="159"/>
    </location>
</feature>
<dbReference type="EMBL" id="FUEG01000010">
    <property type="protein sequence ID" value="SJL09011.1"/>
    <property type="molecule type" value="Genomic_DNA"/>
</dbReference>
<evidence type="ECO:0000256" key="1">
    <source>
        <dbReference type="SAM" id="SignalP"/>
    </source>
</evidence>
<keyword evidence="1" id="KW-0732">Signal</keyword>
<keyword evidence="3" id="KW-1185">Reference proteome</keyword>
<accession>A0A284RJT0</accession>
<name>A0A284RJT0_ARMOS</name>
<reference evidence="3" key="1">
    <citation type="journal article" date="2017" name="Nat. Ecol. Evol.">
        <title>Genome expansion and lineage-specific genetic innovations in the forest pathogenic fungi Armillaria.</title>
        <authorList>
            <person name="Sipos G."/>
            <person name="Prasanna A.N."/>
            <person name="Walter M.C."/>
            <person name="O'Connor E."/>
            <person name="Balint B."/>
            <person name="Krizsan K."/>
            <person name="Kiss B."/>
            <person name="Hess J."/>
            <person name="Varga T."/>
            <person name="Slot J."/>
            <person name="Riley R."/>
            <person name="Boka B."/>
            <person name="Rigling D."/>
            <person name="Barry K."/>
            <person name="Lee J."/>
            <person name="Mihaltcheva S."/>
            <person name="LaButti K."/>
            <person name="Lipzen A."/>
            <person name="Waldron R."/>
            <person name="Moloney N.M."/>
            <person name="Sperisen C."/>
            <person name="Kredics L."/>
            <person name="Vagvoelgyi C."/>
            <person name="Patrignani A."/>
            <person name="Fitzpatrick D."/>
            <person name="Nagy I."/>
            <person name="Doyle S."/>
            <person name="Anderson J.B."/>
            <person name="Grigoriev I.V."/>
            <person name="Gueldener U."/>
            <person name="Muensterkoetter M."/>
            <person name="Nagy L.G."/>
        </authorList>
    </citation>
    <scope>NUCLEOTIDE SEQUENCE [LARGE SCALE GENOMIC DNA]</scope>
    <source>
        <strain evidence="3">C18/9</strain>
    </source>
</reference>
<gene>
    <name evidence="2" type="ORF">ARMOST_12387</name>
</gene>
<evidence type="ECO:0000313" key="3">
    <source>
        <dbReference type="Proteomes" id="UP000219338"/>
    </source>
</evidence>
<protein>
    <submittedName>
        <fullName evidence="2">Uncharacterized protein</fullName>
    </submittedName>
</protein>
<sequence length="159" mass="17159">MGQLTIPTFSLACSLPLSLASPVFGEPVYGSFRVARFGGILRHRRDCFVIGRITCAVLASSIECPNKPSVKTSCQGVSWESEKELADVMAGKMTGDLDTTVTRLDHIPTTQQDLMPTTAIIEGLRITLSSCFSHITNLAGVKDVAQVLLDIPQSRKPPL</sequence>
<organism evidence="2 3">
    <name type="scientific">Armillaria ostoyae</name>
    <name type="common">Armillaria root rot fungus</name>
    <dbReference type="NCBI Taxonomy" id="47428"/>
    <lineage>
        <taxon>Eukaryota</taxon>
        <taxon>Fungi</taxon>
        <taxon>Dikarya</taxon>
        <taxon>Basidiomycota</taxon>
        <taxon>Agaricomycotina</taxon>
        <taxon>Agaricomycetes</taxon>
        <taxon>Agaricomycetidae</taxon>
        <taxon>Agaricales</taxon>
        <taxon>Marasmiineae</taxon>
        <taxon>Physalacriaceae</taxon>
        <taxon>Armillaria</taxon>
    </lineage>
</organism>
<dbReference type="AlphaFoldDB" id="A0A284RJT0"/>
<feature type="signal peptide" evidence="1">
    <location>
        <begin position="1"/>
        <end position="25"/>
    </location>
</feature>